<evidence type="ECO:0008006" key="3">
    <source>
        <dbReference type="Google" id="ProtNLM"/>
    </source>
</evidence>
<evidence type="ECO:0000313" key="1">
    <source>
        <dbReference type="EMBL" id="QAS54311.1"/>
    </source>
</evidence>
<dbReference type="RefSeq" id="WP_128526578.1">
    <property type="nucleotide sequence ID" value="NZ_CANLVY010000005.1"/>
</dbReference>
<dbReference type="AlphaFoldDB" id="A0A410MHX7"/>
<sequence length="211" mass="24664">MEHRVIWDHLEAAGAEHVKLKRSETHMEVNGTVLLVHNQMPHRLEYEVKLDLDWKTKTVKVYHDGSPKPFVVHAEKQDKWWVNGEYDENLDGATNVDLTFTPFSNMLPINRVSWKIGERRTFKMVYVDVMLREVQPLLQVYTYLGDTEGKRIFQYKCRDYETALVVDQDGWVVEYPGAFIRKGFTKTGGMLKQQEDHSFTGENSTTKSAFY</sequence>
<dbReference type="EMBL" id="CP026118">
    <property type="protein sequence ID" value="QAS54311.1"/>
    <property type="molecule type" value="Genomic_DNA"/>
</dbReference>
<organism evidence="1 2">
    <name type="scientific">Halobacillus litoralis</name>
    <dbReference type="NCBI Taxonomy" id="45668"/>
    <lineage>
        <taxon>Bacteria</taxon>
        <taxon>Bacillati</taxon>
        <taxon>Bacillota</taxon>
        <taxon>Bacilli</taxon>
        <taxon>Bacillales</taxon>
        <taxon>Bacillaceae</taxon>
        <taxon>Halobacillus</taxon>
    </lineage>
</organism>
<dbReference type="Pfam" id="PF06475">
    <property type="entry name" value="Glycolipid_bind"/>
    <property type="match status" value="1"/>
</dbReference>
<proteinExistence type="predicted"/>
<dbReference type="InterPro" id="IPR009467">
    <property type="entry name" value="Glycolipid-bd_prot_put"/>
</dbReference>
<dbReference type="SUPFAM" id="SSF159275">
    <property type="entry name" value="PA1994-like"/>
    <property type="match status" value="1"/>
</dbReference>
<dbReference type="OrthoDB" id="9814791at2"/>
<reference evidence="1 2" key="1">
    <citation type="submission" date="2018-01" db="EMBL/GenBank/DDBJ databases">
        <title>The whole genome sequencing and assembly of Halobacillus litoralis ERB031 strain.</title>
        <authorList>
            <person name="Lee S.-J."/>
            <person name="Park M.-K."/>
            <person name="Kim J.-Y."/>
            <person name="Lee Y.-J."/>
            <person name="Yi H."/>
            <person name="Bahn Y.-S."/>
            <person name="Kim J.F."/>
            <person name="Lee D.-W."/>
        </authorList>
    </citation>
    <scope>NUCLEOTIDE SEQUENCE [LARGE SCALE GENOMIC DNA]</scope>
    <source>
        <strain evidence="1 2">ERB 031</strain>
    </source>
</reference>
<dbReference type="Proteomes" id="UP000287756">
    <property type="component" value="Chromosome"/>
</dbReference>
<dbReference type="KEGG" id="hli:HLI_19870"/>
<protein>
    <recommendedName>
        <fullName evidence="3">Glycolipid-binding domain-containing protein</fullName>
    </recommendedName>
</protein>
<name>A0A410MHX7_9BACI</name>
<gene>
    <name evidence="1" type="ORF">HLI_19870</name>
</gene>
<accession>A0A410MHX7</accession>
<evidence type="ECO:0000313" key="2">
    <source>
        <dbReference type="Proteomes" id="UP000287756"/>
    </source>
</evidence>